<evidence type="ECO:0000256" key="2">
    <source>
        <dbReference type="ARBA" id="ARBA00022614"/>
    </source>
</evidence>
<name>A0A2G2Y242_CAPAN</name>
<dbReference type="Pfam" id="PF23559">
    <property type="entry name" value="WHD_DRP"/>
    <property type="match status" value="1"/>
</dbReference>
<sequence length="481" mass="56147">MFPEDARIPVSKLISLWIAEGFVQNIESGRLKEEIAEDYLMDLISSNVVMVSRRRYNGKVKYCQVHDVVLHFCLEKSRQENFMLAVKRHHIQFQPSEWKGNRESFSFSKELSKFTSLASKKWKPFHQHLRSTITTNRTNSEWNPFRQVSEVRFLKVLDLSSFSVRALSSDTLKPLIHLKYLAVKADKFHFNPEPHLPHLETLIVSSYTQSPSLPASFLKMKKLRHVEIYYAELDLEFDKQGTFEESSKLENLRILRGVKYHADRVNVLLRRCLNLHELQISFKAHNLFACISLKLESLTQLRLSFDSVLLSGLHLPSNLKKLVLFKIPIENVMSFIARLPCLEYFQLRELPTYLTLNRIWYLEDIKFLKLKHLKLVDLGISRWEASEDSFPQLETLIIKTCSELMEIPFSFADITTLKQIKLMYCNRSLKDSAEKIKKEVEENEGCDRINLITIGVSRNKLLSAVFDYLRASNVQTICLIQ</sequence>
<keyword evidence="2" id="KW-0433">Leucine-rich repeat</keyword>
<evidence type="ECO:0000313" key="8">
    <source>
        <dbReference type="EMBL" id="PHT63808.1"/>
    </source>
</evidence>
<dbReference type="AlphaFoldDB" id="A0A2G2Y242"/>
<dbReference type="Proteomes" id="UP000222542">
    <property type="component" value="Unassembled WGS sequence"/>
</dbReference>
<evidence type="ECO:0000259" key="7">
    <source>
        <dbReference type="Pfam" id="PF23559"/>
    </source>
</evidence>
<organism evidence="8 9">
    <name type="scientific">Capsicum annuum</name>
    <name type="common">Capsicum pepper</name>
    <dbReference type="NCBI Taxonomy" id="4072"/>
    <lineage>
        <taxon>Eukaryota</taxon>
        <taxon>Viridiplantae</taxon>
        <taxon>Streptophyta</taxon>
        <taxon>Embryophyta</taxon>
        <taxon>Tracheophyta</taxon>
        <taxon>Spermatophyta</taxon>
        <taxon>Magnoliopsida</taxon>
        <taxon>eudicotyledons</taxon>
        <taxon>Gunneridae</taxon>
        <taxon>Pentapetalae</taxon>
        <taxon>asterids</taxon>
        <taxon>lamiids</taxon>
        <taxon>Solanales</taxon>
        <taxon>Solanaceae</taxon>
        <taxon>Solanoideae</taxon>
        <taxon>Capsiceae</taxon>
        <taxon>Capsicum</taxon>
    </lineage>
</organism>
<dbReference type="STRING" id="4072.A0A2G2Y242"/>
<comment type="caution">
    <text evidence="8">The sequence shown here is derived from an EMBL/GenBank/DDBJ whole genome shotgun (WGS) entry which is preliminary data.</text>
</comment>
<evidence type="ECO:0000313" key="9">
    <source>
        <dbReference type="Proteomes" id="UP000222542"/>
    </source>
</evidence>
<reference evidence="8 9" key="2">
    <citation type="journal article" date="2017" name="Genome Biol.">
        <title>New reference genome sequences of hot pepper reveal the massive evolution of plant disease-resistance genes by retroduplication.</title>
        <authorList>
            <person name="Kim S."/>
            <person name="Park J."/>
            <person name="Yeom S.I."/>
            <person name="Kim Y.M."/>
            <person name="Seo E."/>
            <person name="Kim K.T."/>
            <person name="Kim M.S."/>
            <person name="Lee J.M."/>
            <person name="Cheong K."/>
            <person name="Shin H.S."/>
            <person name="Kim S.B."/>
            <person name="Han K."/>
            <person name="Lee J."/>
            <person name="Park M."/>
            <person name="Lee H.A."/>
            <person name="Lee H.Y."/>
            <person name="Lee Y."/>
            <person name="Oh S."/>
            <person name="Lee J.H."/>
            <person name="Choi E."/>
            <person name="Choi E."/>
            <person name="Lee S.E."/>
            <person name="Jeon J."/>
            <person name="Kim H."/>
            <person name="Choi G."/>
            <person name="Song H."/>
            <person name="Lee J."/>
            <person name="Lee S.C."/>
            <person name="Kwon J.K."/>
            <person name="Lee H.Y."/>
            <person name="Koo N."/>
            <person name="Hong Y."/>
            <person name="Kim R.W."/>
            <person name="Kang W.H."/>
            <person name="Huh J.H."/>
            <person name="Kang B.C."/>
            <person name="Yang T.J."/>
            <person name="Lee Y.H."/>
            <person name="Bennetzen J.L."/>
            <person name="Choi D."/>
        </authorList>
    </citation>
    <scope>NUCLEOTIDE SEQUENCE [LARGE SCALE GENOMIC DNA]</scope>
    <source>
        <strain evidence="9">cv. CM334</strain>
    </source>
</reference>
<dbReference type="EMBL" id="AYRZ02000023">
    <property type="protein sequence ID" value="PHT63808.1"/>
    <property type="molecule type" value="Genomic_DNA"/>
</dbReference>
<reference evidence="8 9" key="1">
    <citation type="journal article" date="2014" name="Nat. Genet.">
        <title>Genome sequence of the hot pepper provides insights into the evolution of pungency in Capsicum species.</title>
        <authorList>
            <person name="Kim S."/>
            <person name="Park M."/>
            <person name="Yeom S.I."/>
            <person name="Kim Y.M."/>
            <person name="Lee J.M."/>
            <person name="Lee H.A."/>
            <person name="Seo E."/>
            <person name="Choi J."/>
            <person name="Cheong K."/>
            <person name="Kim K.T."/>
            <person name="Jung K."/>
            <person name="Lee G.W."/>
            <person name="Oh S.K."/>
            <person name="Bae C."/>
            <person name="Kim S.B."/>
            <person name="Lee H.Y."/>
            <person name="Kim S.Y."/>
            <person name="Kim M.S."/>
            <person name="Kang B.C."/>
            <person name="Jo Y.D."/>
            <person name="Yang H.B."/>
            <person name="Jeong H.J."/>
            <person name="Kang W.H."/>
            <person name="Kwon J.K."/>
            <person name="Shin C."/>
            <person name="Lim J.Y."/>
            <person name="Park J.H."/>
            <person name="Huh J.H."/>
            <person name="Kim J.S."/>
            <person name="Kim B.D."/>
            <person name="Cohen O."/>
            <person name="Paran I."/>
            <person name="Suh M.C."/>
            <person name="Lee S.B."/>
            <person name="Kim Y.K."/>
            <person name="Shin Y."/>
            <person name="Noh S.J."/>
            <person name="Park J."/>
            <person name="Seo Y.S."/>
            <person name="Kwon S.Y."/>
            <person name="Kim H.A."/>
            <person name="Park J.M."/>
            <person name="Kim H.J."/>
            <person name="Choi S.B."/>
            <person name="Bosland P.W."/>
            <person name="Reeves G."/>
            <person name="Jo S.H."/>
            <person name="Lee B.W."/>
            <person name="Cho H.T."/>
            <person name="Choi H.S."/>
            <person name="Lee M.S."/>
            <person name="Yu Y."/>
            <person name="Do Choi Y."/>
            <person name="Park B.S."/>
            <person name="van Deynze A."/>
            <person name="Ashrafi H."/>
            <person name="Hill T."/>
            <person name="Kim W.T."/>
            <person name="Pai H.S."/>
            <person name="Ahn H.K."/>
            <person name="Yeam I."/>
            <person name="Giovannoni J.J."/>
            <person name="Rose J.K."/>
            <person name="Sorensen I."/>
            <person name="Lee S.J."/>
            <person name="Kim R.W."/>
            <person name="Choi I.Y."/>
            <person name="Choi B.S."/>
            <person name="Lim J.S."/>
            <person name="Lee Y.H."/>
            <person name="Choi D."/>
        </authorList>
    </citation>
    <scope>NUCLEOTIDE SEQUENCE [LARGE SCALE GENOMIC DNA]</scope>
    <source>
        <strain evidence="9">cv. CM334</strain>
    </source>
</reference>
<dbReference type="PANTHER" id="PTHR15140:SF44">
    <property type="entry name" value="LATE BLIGHT RESISTANCE PROTEIN HOMOLOG R1B-23 ISOFORM X1"/>
    <property type="match status" value="1"/>
</dbReference>
<evidence type="ECO:0000256" key="3">
    <source>
        <dbReference type="ARBA" id="ARBA00022737"/>
    </source>
</evidence>
<dbReference type="FunFam" id="1.10.10.10:FF:000322">
    <property type="entry name" value="Probable disease resistance protein At1g63360"/>
    <property type="match status" value="1"/>
</dbReference>
<dbReference type="GO" id="GO:0006952">
    <property type="term" value="P:defense response"/>
    <property type="evidence" value="ECO:0007669"/>
    <property type="project" value="UniProtKB-KW"/>
</dbReference>
<dbReference type="InterPro" id="IPR058922">
    <property type="entry name" value="WHD_DRP"/>
</dbReference>
<accession>A0A2G2Y242</accession>
<dbReference type="Gene3D" id="1.10.10.10">
    <property type="entry name" value="Winged helix-like DNA-binding domain superfamily/Winged helix DNA-binding domain"/>
    <property type="match status" value="1"/>
</dbReference>
<evidence type="ECO:0000256" key="5">
    <source>
        <dbReference type="ARBA" id="ARBA00022821"/>
    </source>
</evidence>
<evidence type="ECO:0000256" key="1">
    <source>
        <dbReference type="ARBA" id="ARBA00008894"/>
    </source>
</evidence>
<dbReference type="PANTHER" id="PTHR15140">
    <property type="entry name" value="TUBULIN-SPECIFIC CHAPERONE E"/>
    <property type="match status" value="1"/>
</dbReference>
<keyword evidence="4" id="KW-0547">Nucleotide-binding</keyword>
<gene>
    <name evidence="8" type="ORF">T459_32337</name>
</gene>
<keyword evidence="3" id="KW-0677">Repeat</keyword>
<dbReference type="SUPFAM" id="SSF52058">
    <property type="entry name" value="L domain-like"/>
    <property type="match status" value="1"/>
</dbReference>
<evidence type="ECO:0000256" key="4">
    <source>
        <dbReference type="ARBA" id="ARBA00022741"/>
    </source>
</evidence>
<comment type="similarity">
    <text evidence="1">Belongs to the disease resistance NB-LRR family.</text>
</comment>
<feature type="domain" description="Disease resistance protein winged helix" evidence="7">
    <location>
        <begin position="1"/>
        <end position="70"/>
    </location>
</feature>
<dbReference type="InterPro" id="IPR032675">
    <property type="entry name" value="LRR_dom_sf"/>
</dbReference>
<evidence type="ECO:0000256" key="6">
    <source>
        <dbReference type="ARBA" id="ARBA00022840"/>
    </source>
</evidence>
<keyword evidence="6" id="KW-0067">ATP-binding</keyword>
<proteinExistence type="inferred from homology"/>
<keyword evidence="9" id="KW-1185">Reference proteome</keyword>
<dbReference type="Gene3D" id="3.80.10.10">
    <property type="entry name" value="Ribonuclease Inhibitor"/>
    <property type="match status" value="1"/>
</dbReference>
<dbReference type="GO" id="GO:0005524">
    <property type="term" value="F:ATP binding"/>
    <property type="evidence" value="ECO:0007669"/>
    <property type="project" value="UniProtKB-KW"/>
</dbReference>
<keyword evidence="5" id="KW-0611">Plant defense</keyword>
<protein>
    <recommendedName>
        <fullName evidence="7">Disease resistance protein winged helix domain-containing protein</fullName>
    </recommendedName>
</protein>
<dbReference type="InterPro" id="IPR036388">
    <property type="entry name" value="WH-like_DNA-bd_sf"/>
</dbReference>
<dbReference type="Gramene" id="PHT63808">
    <property type="protein sequence ID" value="PHT63808"/>
    <property type="gene ID" value="T459_32337"/>
</dbReference>